<dbReference type="SUPFAM" id="SSF69593">
    <property type="entry name" value="Glycerol-3-phosphate (1)-acyltransferase"/>
    <property type="match status" value="1"/>
</dbReference>
<dbReference type="Proteomes" id="UP000001554">
    <property type="component" value="Unplaced"/>
</dbReference>
<keyword evidence="3" id="KW-1185">Reference proteome</keyword>
<dbReference type="KEGG" id="bfo:118408384"/>
<dbReference type="CDD" id="cd07990">
    <property type="entry name" value="LPLAT_LCLAT1-like"/>
    <property type="match status" value="1"/>
</dbReference>
<evidence type="ECO:0000256" key="1">
    <source>
        <dbReference type="SAM" id="Phobius"/>
    </source>
</evidence>
<accession>A0A9J7HV89</accession>
<sequence length="221" mass="25757">MSLVSSLTNVVAYIFMTYVILVTAVISNVFQIVAYLLMRPFSLTVYRKVVSFCQYLILSQLSFRFDWWGQSEITFYISDADRPFLGKETAVIVMNHRNSAEHLFCFAIAERLGLLRTFKAFCADYIKYVPTAGWSLSFNECIFLKRSYEKDRGIIVKQLEELHTYPGIFWLLFYCEGTRFTAERHQTSMEVARSKGLSELKHHLLPRTKGFKLCARVGRKY</sequence>
<protein>
    <submittedName>
        <fullName evidence="4">1-acyl-sn-glycerol-3-phosphate acyltransferase delta-like</fullName>
    </submittedName>
</protein>
<name>A0A9J7HV89_BRAFL</name>
<evidence type="ECO:0000313" key="4">
    <source>
        <dbReference type="RefSeq" id="XP_035665045.1"/>
    </source>
</evidence>
<dbReference type="AlphaFoldDB" id="A0A9J7HV89"/>
<evidence type="ECO:0000313" key="3">
    <source>
        <dbReference type="Proteomes" id="UP000001554"/>
    </source>
</evidence>
<feature type="non-terminal residue" evidence="4">
    <location>
        <position position="221"/>
    </location>
</feature>
<dbReference type="GO" id="GO:0003841">
    <property type="term" value="F:1-acylglycerol-3-phosphate O-acyltransferase activity"/>
    <property type="evidence" value="ECO:0000318"/>
    <property type="project" value="GO_Central"/>
</dbReference>
<dbReference type="PANTHER" id="PTHR10983:SF24">
    <property type="entry name" value="1-ACYLGLYCEROL-3-PHOSPHATE O-ACYLTRANSFERASE 3, ISOFORM E-RELATED"/>
    <property type="match status" value="1"/>
</dbReference>
<dbReference type="OMA" id="NCRLAFS"/>
<dbReference type="InterPro" id="IPR002123">
    <property type="entry name" value="Plipid/glycerol_acylTrfase"/>
</dbReference>
<dbReference type="GO" id="GO:0012505">
    <property type="term" value="C:endomembrane system"/>
    <property type="evidence" value="ECO:0000318"/>
    <property type="project" value="GO_Central"/>
</dbReference>
<reference evidence="4" key="1">
    <citation type="submission" date="2025-08" db="UniProtKB">
        <authorList>
            <consortium name="RefSeq"/>
        </authorList>
    </citation>
    <scope>IDENTIFICATION</scope>
    <source>
        <strain evidence="4">S238N-H82</strain>
        <tissue evidence="4">Testes</tissue>
    </source>
</reference>
<dbReference type="SMART" id="SM00563">
    <property type="entry name" value="PlsC"/>
    <property type="match status" value="1"/>
</dbReference>
<evidence type="ECO:0000259" key="2">
    <source>
        <dbReference type="SMART" id="SM00563"/>
    </source>
</evidence>
<dbReference type="RefSeq" id="XP_035665045.1">
    <property type="nucleotide sequence ID" value="XM_035809152.1"/>
</dbReference>
<feature type="transmembrane region" description="Helical" evidence="1">
    <location>
        <begin position="12"/>
        <end position="38"/>
    </location>
</feature>
<keyword evidence="1" id="KW-0812">Transmembrane</keyword>
<dbReference type="OrthoDB" id="189226at2759"/>
<organism evidence="3 4">
    <name type="scientific">Branchiostoma floridae</name>
    <name type="common">Florida lancelet</name>
    <name type="synonym">Amphioxus</name>
    <dbReference type="NCBI Taxonomy" id="7739"/>
    <lineage>
        <taxon>Eukaryota</taxon>
        <taxon>Metazoa</taxon>
        <taxon>Chordata</taxon>
        <taxon>Cephalochordata</taxon>
        <taxon>Leptocardii</taxon>
        <taxon>Amphioxiformes</taxon>
        <taxon>Branchiostomatidae</taxon>
        <taxon>Branchiostoma</taxon>
    </lineage>
</organism>
<keyword evidence="1" id="KW-1133">Transmembrane helix</keyword>
<proteinExistence type="predicted"/>
<gene>
    <name evidence="4" type="primary">LOC118408384</name>
</gene>
<dbReference type="Pfam" id="PF01553">
    <property type="entry name" value="Acyltransferase"/>
    <property type="match status" value="1"/>
</dbReference>
<dbReference type="GeneID" id="118408384"/>
<dbReference type="PANTHER" id="PTHR10983">
    <property type="entry name" value="1-ACYLGLYCEROL-3-PHOSPHATE ACYLTRANSFERASE-RELATED"/>
    <property type="match status" value="1"/>
</dbReference>
<keyword evidence="1" id="KW-0472">Membrane</keyword>
<feature type="domain" description="Phospholipid/glycerol acyltransferase" evidence="2">
    <location>
        <begin position="90"/>
        <end position="212"/>
    </location>
</feature>